<evidence type="ECO:0000313" key="2">
    <source>
        <dbReference type="EMBL" id="UQZ87493.1"/>
    </source>
</evidence>
<keyword evidence="3" id="KW-1185">Reference proteome</keyword>
<keyword evidence="1" id="KW-0732">Signal</keyword>
<evidence type="ECO:0000313" key="3">
    <source>
        <dbReference type="Proteomes" id="UP001057134"/>
    </source>
</evidence>
<sequence length="417" mass="45107">MKKIALCIVFLLASFSNFAIASPSQPPAASAGAVLPDGMPETLSLLDETPLYSEPDDKLEPSSTLSPQNVKVIGTQYGDGGFAGASGETWVQIQTTWLGAMWIKLDNGKLGVIRPFTADLNLEGENKLYDRPYPAALNKAVLSPQTVHAKAEFVSPSGFYAIQIETTWLGDMWLIHPNVHIDAPAEEAGQEQPFPDAVSPDYGSLMRIADIHFVQLGERSFAKGKLVVQKDAWSIGRFNPGPIEMPVSGKLSFWSPYGDLIAQVPYAVPSTVGDEIETNLLLPLDADVSSAVMATLQNTIPIYISLPLPPLFNLSDPDEQVILGILRHQHTGSYSVAKAWISGKLPGSHDYKITLTFYGPNHEVLGYAHIHQRLTGPPTPEQAGSEGGGTPYLTEITGNGIWDDYSQVAVRVDQVSD</sequence>
<dbReference type="Proteomes" id="UP001057134">
    <property type="component" value="Chromosome"/>
</dbReference>
<protein>
    <submittedName>
        <fullName evidence="2">Uncharacterized protein</fullName>
    </submittedName>
</protein>
<gene>
    <name evidence="2" type="ORF">SK3146_06795</name>
</gene>
<organism evidence="2 3">
    <name type="scientific">Paenibacillus konkukensis</name>
    <dbReference type="NCBI Taxonomy" id="2020716"/>
    <lineage>
        <taxon>Bacteria</taxon>
        <taxon>Bacillati</taxon>
        <taxon>Bacillota</taxon>
        <taxon>Bacilli</taxon>
        <taxon>Bacillales</taxon>
        <taxon>Paenibacillaceae</taxon>
        <taxon>Paenibacillus</taxon>
    </lineage>
</organism>
<accession>A0ABY4S234</accession>
<reference evidence="2" key="2">
    <citation type="journal article" date="2021" name="J Anim Sci Technol">
        <title>Complete genome sequence of Paenibacillus konkukensis sp. nov. SK3146 as a potential probiotic strain.</title>
        <authorList>
            <person name="Jung H.I."/>
            <person name="Park S."/>
            <person name="Niu K.M."/>
            <person name="Lee S.W."/>
            <person name="Kothari D."/>
            <person name="Yi K.J."/>
            <person name="Kim S.K."/>
        </authorList>
    </citation>
    <scope>NUCLEOTIDE SEQUENCE</scope>
    <source>
        <strain evidence="2">SK3146</strain>
    </source>
</reference>
<evidence type="ECO:0000256" key="1">
    <source>
        <dbReference type="SAM" id="SignalP"/>
    </source>
</evidence>
<feature type="signal peptide" evidence="1">
    <location>
        <begin position="1"/>
        <end position="21"/>
    </location>
</feature>
<proteinExistence type="predicted"/>
<name>A0ABY4S234_9BACL</name>
<reference evidence="2" key="1">
    <citation type="submission" date="2018-02" db="EMBL/GenBank/DDBJ databases">
        <authorList>
            <person name="Kim S.-K."/>
            <person name="Jung H.-I."/>
            <person name="Lee S.-W."/>
        </authorList>
    </citation>
    <scope>NUCLEOTIDE SEQUENCE</scope>
    <source>
        <strain evidence="2">SK3146</strain>
    </source>
</reference>
<feature type="chain" id="PRO_5046604071" evidence="1">
    <location>
        <begin position="22"/>
        <end position="417"/>
    </location>
</feature>
<dbReference type="RefSeq" id="WP_249862951.1">
    <property type="nucleotide sequence ID" value="NZ_CP027059.1"/>
</dbReference>
<dbReference type="EMBL" id="CP027059">
    <property type="protein sequence ID" value="UQZ87493.1"/>
    <property type="molecule type" value="Genomic_DNA"/>
</dbReference>